<evidence type="ECO:0000256" key="6">
    <source>
        <dbReference type="SAM" id="MobiDB-lite"/>
    </source>
</evidence>
<dbReference type="OrthoDB" id="167295at2759"/>
<feature type="region of interest" description="Disordered" evidence="6">
    <location>
        <begin position="47"/>
        <end position="92"/>
    </location>
</feature>
<keyword evidence="5 7" id="KW-0472">Membrane</keyword>
<keyword evidence="4 7" id="KW-1133">Transmembrane helix</keyword>
<feature type="compositionally biased region" description="Gly residues" evidence="6">
    <location>
        <begin position="74"/>
        <end position="92"/>
    </location>
</feature>
<feature type="transmembrane region" description="Helical" evidence="7">
    <location>
        <begin position="19"/>
        <end position="39"/>
    </location>
</feature>
<evidence type="ECO:0000256" key="5">
    <source>
        <dbReference type="ARBA" id="ARBA00023136"/>
    </source>
</evidence>
<sequence>MSCTAGTVTARRSRWRISIVVDFFSAIIAAIMTFFMTMVSPQAHEDFLKRKHKKQDPPSGGPGRSGPRITGLDNLGGGGGGKHLTPGCAGGG</sequence>
<name>A0A2J7ZNL1_9CHLO</name>
<evidence type="ECO:0000256" key="2">
    <source>
        <dbReference type="ARBA" id="ARBA00022692"/>
    </source>
</evidence>
<comment type="subcellular location">
    <subcellularLocation>
        <location evidence="1">Membrane</location>
        <topology evidence="1">Single-pass membrane protein</topology>
    </subcellularLocation>
</comment>
<dbReference type="Proteomes" id="UP000236333">
    <property type="component" value="Unassembled WGS sequence"/>
</dbReference>
<reference evidence="8 9" key="1">
    <citation type="journal article" date="2017" name="Mol. Biol. Evol.">
        <title>The 4-celled Tetrabaena socialis nuclear genome reveals the essential components for genetic control of cell number at the origin of multicellularity in the volvocine lineage.</title>
        <authorList>
            <person name="Featherston J."/>
            <person name="Arakaki Y."/>
            <person name="Hanschen E.R."/>
            <person name="Ferris P.J."/>
            <person name="Michod R.E."/>
            <person name="Olson B.J.S.C."/>
            <person name="Nozaki H."/>
            <person name="Durand P.M."/>
        </authorList>
    </citation>
    <scope>NUCLEOTIDE SEQUENCE [LARGE SCALE GENOMIC DNA]</scope>
    <source>
        <strain evidence="8 9">NIES-571</strain>
    </source>
</reference>
<keyword evidence="2 7" id="KW-0812">Transmembrane</keyword>
<dbReference type="GO" id="GO:0006816">
    <property type="term" value="P:calcium ion transport"/>
    <property type="evidence" value="ECO:0007669"/>
    <property type="project" value="TreeGrafter"/>
</dbReference>
<comment type="caution">
    <text evidence="8">The sequence shown here is derived from an EMBL/GenBank/DDBJ whole genome shotgun (WGS) entry which is preliminary data.</text>
</comment>
<evidence type="ECO:0000256" key="7">
    <source>
        <dbReference type="SAM" id="Phobius"/>
    </source>
</evidence>
<protein>
    <submittedName>
        <fullName evidence="8">Uncharacterized protein</fullName>
    </submittedName>
</protein>
<evidence type="ECO:0000256" key="1">
    <source>
        <dbReference type="ARBA" id="ARBA00004167"/>
    </source>
</evidence>
<keyword evidence="9" id="KW-1185">Reference proteome</keyword>
<keyword evidence="3" id="KW-0712">Selenocysteine</keyword>
<evidence type="ECO:0000256" key="4">
    <source>
        <dbReference type="ARBA" id="ARBA00022989"/>
    </source>
</evidence>
<evidence type="ECO:0000313" key="8">
    <source>
        <dbReference type="EMBL" id="PNH01859.1"/>
    </source>
</evidence>
<dbReference type="EMBL" id="PGGS01000778">
    <property type="protein sequence ID" value="PNH01859.1"/>
    <property type="molecule type" value="Genomic_DNA"/>
</dbReference>
<accession>A0A2J7ZNL1</accession>
<proteinExistence type="predicted"/>
<evidence type="ECO:0000313" key="9">
    <source>
        <dbReference type="Proteomes" id="UP000236333"/>
    </source>
</evidence>
<dbReference type="PANTHER" id="PTHR16875">
    <property type="entry name" value="SELENOPROTEIN K"/>
    <property type="match status" value="1"/>
</dbReference>
<dbReference type="GO" id="GO:0032469">
    <property type="term" value="P:endoplasmic reticulum calcium ion homeostasis"/>
    <property type="evidence" value="ECO:0007669"/>
    <property type="project" value="TreeGrafter"/>
</dbReference>
<dbReference type="GO" id="GO:0005794">
    <property type="term" value="C:Golgi apparatus"/>
    <property type="evidence" value="ECO:0007669"/>
    <property type="project" value="TreeGrafter"/>
</dbReference>
<dbReference type="InterPro" id="IPR024491">
    <property type="entry name" value="Se_SelK/SelG"/>
</dbReference>
<dbReference type="Pfam" id="PF10961">
    <property type="entry name" value="SelK_SelG"/>
    <property type="match status" value="1"/>
</dbReference>
<organism evidence="8 9">
    <name type="scientific">Tetrabaena socialis</name>
    <dbReference type="NCBI Taxonomy" id="47790"/>
    <lineage>
        <taxon>Eukaryota</taxon>
        <taxon>Viridiplantae</taxon>
        <taxon>Chlorophyta</taxon>
        <taxon>core chlorophytes</taxon>
        <taxon>Chlorophyceae</taxon>
        <taxon>CS clade</taxon>
        <taxon>Chlamydomonadales</taxon>
        <taxon>Tetrabaenaceae</taxon>
        <taxon>Tetrabaena</taxon>
    </lineage>
</organism>
<gene>
    <name evidence="8" type="ORF">TSOC_012224</name>
</gene>
<dbReference type="PANTHER" id="PTHR16875:SF0">
    <property type="entry name" value="SELENOPROTEIN K"/>
    <property type="match status" value="1"/>
</dbReference>
<dbReference type="AlphaFoldDB" id="A0A2J7ZNL1"/>
<dbReference type="GO" id="GO:0005789">
    <property type="term" value="C:endoplasmic reticulum membrane"/>
    <property type="evidence" value="ECO:0007669"/>
    <property type="project" value="TreeGrafter"/>
</dbReference>
<evidence type="ECO:0000256" key="3">
    <source>
        <dbReference type="ARBA" id="ARBA00022933"/>
    </source>
</evidence>